<sequence>MTSLDLLATLFLMHPRMPLAFLATGAHCWLMVILLSTRTSYYDRIHSREDQVKKEHPSVGKEIRKGFLTDPAFLEVHCTILDWSLSNSGLLFPRPNWSYRTFANESSEIKHGSVIKSSGNSPGLKLPLIDNRSVKQKLKCNISVKKVERSVLDPIKVTSGEYRVMKSSHLS</sequence>
<evidence type="ECO:0000313" key="2">
    <source>
        <dbReference type="Proteomes" id="UP000233556"/>
    </source>
</evidence>
<proteinExistence type="predicted"/>
<name>A0A2I0TF54_LIMLA</name>
<evidence type="ECO:0000313" key="1">
    <source>
        <dbReference type="EMBL" id="PKU32409.1"/>
    </source>
</evidence>
<organism evidence="1 2">
    <name type="scientific">Limosa lapponica baueri</name>
    <dbReference type="NCBI Taxonomy" id="1758121"/>
    <lineage>
        <taxon>Eukaryota</taxon>
        <taxon>Metazoa</taxon>
        <taxon>Chordata</taxon>
        <taxon>Craniata</taxon>
        <taxon>Vertebrata</taxon>
        <taxon>Euteleostomi</taxon>
        <taxon>Archelosauria</taxon>
        <taxon>Archosauria</taxon>
        <taxon>Dinosauria</taxon>
        <taxon>Saurischia</taxon>
        <taxon>Theropoda</taxon>
        <taxon>Coelurosauria</taxon>
        <taxon>Aves</taxon>
        <taxon>Neognathae</taxon>
        <taxon>Neoaves</taxon>
        <taxon>Charadriiformes</taxon>
        <taxon>Scolopacidae</taxon>
        <taxon>Limosa</taxon>
    </lineage>
</organism>
<reference evidence="2" key="2">
    <citation type="submission" date="2017-12" db="EMBL/GenBank/DDBJ databases">
        <title>Genome sequence of the Bar-tailed Godwit (Limosa lapponica baueri).</title>
        <authorList>
            <person name="Lima N.C.B."/>
            <person name="Parody-Merino A.M."/>
            <person name="Battley P.F."/>
            <person name="Fidler A.E."/>
            <person name="Prosdocimi F."/>
        </authorList>
    </citation>
    <scope>NUCLEOTIDE SEQUENCE [LARGE SCALE GENOMIC DNA]</scope>
</reference>
<protein>
    <submittedName>
        <fullName evidence="1">Uncharacterized protein</fullName>
    </submittedName>
</protein>
<dbReference type="EMBL" id="KZ511333">
    <property type="protein sequence ID" value="PKU32409.1"/>
    <property type="molecule type" value="Genomic_DNA"/>
</dbReference>
<gene>
    <name evidence="1" type="ORF">llap_17287</name>
</gene>
<dbReference type="AlphaFoldDB" id="A0A2I0TF54"/>
<reference evidence="2" key="1">
    <citation type="submission" date="2017-11" db="EMBL/GenBank/DDBJ databases">
        <authorList>
            <person name="Lima N.C."/>
            <person name="Parody-Merino A.M."/>
            <person name="Battley P.F."/>
            <person name="Fidler A.E."/>
            <person name="Prosdocimi F."/>
        </authorList>
    </citation>
    <scope>NUCLEOTIDE SEQUENCE [LARGE SCALE GENOMIC DNA]</scope>
</reference>
<keyword evidence="2" id="KW-1185">Reference proteome</keyword>
<accession>A0A2I0TF54</accession>
<dbReference type="Proteomes" id="UP000233556">
    <property type="component" value="Unassembled WGS sequence"/>
</dbReference>